<dbReference type="Proteomes" id="UP000785679">
    <property type="component" value="Unassembled WGS sequence"/>
</dbReference>
<evidence type="ECO:0000313" key="6">
    <source>
        <dbReference type="Proteomes" id="UP000785679"/>
    </source>
</evidence>
<accession>A0A8J8NXD4</accession>
<dbReference type="Pfam" id="PF24981">
    <property type="entry name" value="Beta-prop_ATRN-LZTR1"/>
    <property type="match status" value="1"/>
</dbReference>
<feature type="domain" description="Attractin/MKLN-like beta-propeller" evidence="4">
    <location>
        <begin position="125"/>
        <end position="291"/>
    </location>
</feature>
<dbReference type="InterPro" id="IPR056737">
    <property type="entry name" value="Beta-prop_ATRN-MKLN-like"/>
</dbReference>
<keyword evidence="1" id="KW-0880">Kelch repeat</keyword>
<evidence type="ECO:0000256" key="1">
    <source>
        <dbReference type="ARBA" id="ARBA00022441"/>
    </source>
</evidence>
<dbReference type="OrthoDB" id="10251809at2759"/>
<evidence type="ECO:0000256" key="2">
    <source>
        <dbReference type="ARBA" id="ARBA00022737"/>
    </source>
</evidence>
<dbReference type="EMBL" id="RRYP01003456">
    <property type="protein sequence ID" value="TNV83782.1"/>
    <property type="molecule type" value="Genomic_DNA"/>
</dbReference>
<dbReference type="AlphaFoldDB" id="A0A8J8NXD4"/>
<name>A0A8J8NXD4_HALGN</name>
<feature type="coiled-coil region" evidence="3">
    <location>
        <begin position="392"/>
        <end position="500"/>
    </location>
</feature>
<organism evidence="5 6">
    <name type="scientific">Halteria grandinella</name>
    <dbReference type="NCBI Taxonomy" id="5974"/>
    <lineage>
        <taxon>Eukaryota</taxon>
        <taxon>Sar</taxon>
        <taxon>Alveolata</taxon>
        <taxon>Ciliophora</taxon>
        <taxon>Intramacronucleata</taxon>
        <taxon>Spirotrichea</taxon>
        <taxon>Stichotrichia</taxon>
        <taxon>Sporadotrichida</taxon>
        <taxon>Halteriidae</taxon>
        <taxon>Halteria</taxon>
    </lineage>
</organism>
<evidence type="ECO:0000256" key="3">
    <source>
        <dbReference type="SAM" id="Coils"/>
    </source>
</evidence>
<keyword evidence="3" id="KW-0175">Coiled coil</keyword>
<keyword evidence="6" id="KW-1185">Reference proteome</keyword>
<reference evidence="5" key="1">
    <citation type="submission" date="2019-06" db="EMBL/GenBank/DDBJ databases">
        <authorList>
            <person name="Zheng W."/>
        </authorList>
    </citation>
    <scope>NUCLEOTIDE SEQUENCE</scope>
    <source>
        <strain evidence="5">QDHG01</strain>
    </source>
</reference>
<evidence type="ECO:0000313" key="5">
    <source>
        <dbReference type="EMBL" id="TNV83782.1"/>
    </source>
</evidence>
<dbReference type="SUPFAM" id="SSF117281">
    <property type="entry name" value="Kelch motif"/>
    <property type="match status" value="1"/>
</dbReference>
<protein>
    <recommendedName>
        <fullName evidence="4">Attractin/MKLN-like beta-propeller domain-containing protein</fullName>
    </recommendedName>
</protein>
<evidence type="ECO:0000259" key="4">
    <source>
        <dbReference type="Pfam" id="PF24981"/>
    </source>
</evidence>
<sequence length="568" mass="64242">MESQQSLIWRSLYGTQDPSNSTFTSVATFTTQSDLLFALPGDTIELQELLKQGTSTQTTVQSTMGFSLAGKKGLAGGPPPKQNNLMENYGVFNLQSRSWEVKKVEKGKTPPLRLFFATYFDYPRLFLHGGASLSPSDKKLKSQGDLYLFDCEHCTWKKTFVFDQPTGRDMHSMTKVGALFYIYGGQVSPNGQVLDELWQLDVSGADWKSKMMEIPGVVWSKVLSESATPMGLKGHAAVGHQDQKSMIVSGGQKADGSMNGEVFTYDTEQKQWSIMSVQGKNETERYLHSMILTGQYLIMQGGLNQQGQLIEGISIIDMNSQSYISLQHQGLDSFPNYQLSMCLSDQSLILLGGLKLSNQALDISQLRLFSANLTQQQQQLQQFDTTAYDLQIQQLSNELDYLSNQLQQTQEQLARKEEDFEQLNTQVELQASQEKELMALNHSLQQAKGQQQIQLMQERQQWATDKQNMQTKIDHLNKQVQELQQRQARDERERATTLNKYELVSGAFQSQQVTIMQYDRLMSAVFEALATGSKPNYQLIQQVREQATQVRSNHQASTSDFFTKYTTL</sequence>
<proteinExistence type="predicted"/>
<comment type="caution">
    <text evidence="5">The sequence shown here is derived from an EMBL/GenBank/DDBJ whole genome shotgun (WGS) entry which is preliminary data.</text>
</comment>
<dbReference type="Gene3D" id="2.120.10.80">
    <property type="entry name" value="Kelch-type beta propeller"/>
    <property type="match status" value="1"/>
</dbReference>
<gene>
    <name evidence="5" type="ORF">FGO68_gene1325</name>
</gene>
<dbReference type="InterPro" id="IPR015915">
    <property type="entry name" value="Kelch-typ_b-propeller"/>
</dbReference>
<keyword evidence="2" id="KW-0677">Repeat</keyword>
<dbReference type="PANTHER" id="PTHR46093">
    <property type="entry name" value="ACYL-COA-BINDING DOMAIN-CONTAINING PROTEIN 5"/>
    <property type="match status" value="1"/>
</dbReference>
<dbReference type="PANTHER" id="PTHR46093:SF18">
    <property type="entry name" value="FIBRONECTIN TYPE-III DOMAIN-CONTAINING PROTEIN"/>
    <property type="match status" value="1"/>
</dbReference>